<dbReference type="Gene3D" id="3.90.1590.10">
    <property type="entry name" value="glutathione-dependent formaldehyde- activating enzyme (gfa)"/>
    <property type="match status" value="1"/>
</dbReference>
<dbReference type="SUPFAM" id="SSF51316">
    <property type="entry name" value="Mss4-like"/>
    <property type="match status" value="1"/>
</dbReference>
<keyword evidence="2" id="KW-0479">Metal-binding</keyword>
<dbReference type="EMBL" id="WUMV01000003">
    <property type="protein sequence ID" value="MXN65160.1"/>
    <property type="molecule type" value="Genomic_DNA"/>
</dbReference>
<gene>
    <name evidence="6" type="ORF">GR183_09590</name>
</gene>
<dbReference type="AlphaFoldDB" id="A0A7X3S7W8"/>
<dbReference type="PANTHER" id="PTHR33337">
    <property type="entry name" value="GFA DOMAIN-CONTAINING PROTEIN"/>
    <property type="match status" value="1"/>
</dbReference>
<evidence type="ECO:0000256" key="2">
    <source>
        <dbReference type="ARBA" id="ARBA00022723"/>
    </source>
</evidence>
<dbReference type="InterPro" id="IPR011057">
    <property type="entry name" value="Mss4-like_sf"/>
</dbReference>
<keyword evidence="4" id="KW-0456">Lyase</keyword>
<evidence type="ECO:0000256" key="1">
    <source>
        <dbReference type="ARBA" id="ARBA00005495"/>
    </source>
</evidence>
<reference evidence="6 7" key="1">
    <citation type="submission" date="2019-12" db="EMBL/GenBank/DDBJ databases">
        <authorList>
            <person name="Li M."/>
        </authorList>
    </citation>
    <scope>NUCLEOTIDE SEQUENCE [LARGE SCALE GENOMIC DNA]</scope>
    <source>
        <strain evidence="6 7">GBMRC 2046</strain>
    </source>
</reference>
<dbReference type="GO" id="GO:0016846">
    <property type="term" value="F:carbon-sulfur lyase activity"/>
    <property type="evidence" value="ECO:0007669"/>
    <property type="project" value="InterPro"/>
</dbReference>
<proteinExistence type="inferred from homology"/>
<evidence type="ECO:0000256" key="4">
    <source>
        <dbReference type="ARBA" id="ARBA00023239"/>
    </source>
</evidence>
<dbReference type="Proteomes" id="UP000433101">
    <property type="component" value="Unassembled WGS sequence"/>
</dbReference>
<evidence type="ECO:0000256" key="3">
    <source>
        <dbReference type="ARBA" id="ARBA00022833"/>
    </source>
</evidence>
<protein>
    <submittedName>
        <fullName evidence="6">GFA family protein</fullName>
    </submittedName>
</protein>
<organism evidence="6 7">
    <name type="scientific">Stappia sediminis</name>
    <dbReference type="NCBI Taxonomy" id="2692190"/>
    <lineage>
        <taxon>Bacteria</taxon>
        <taxon>Pseudomonadati</taxon>
        <taxon>Pseudomonadota</taxon>
        <taxon>Alphaproteobacteria</taxon>
        <taxon>Hyphomicrobiales</taxon>
        <taxon>Stappiaceae</taxon>
        <taxon>Stappia</taxon>
    </lineage>
</organism>
<accession>A0A7X3S7W8</accession>
<keyword evidence="3" id="KW-0862">Zinc</keyword>
<evidence type="ECO:0000313" key="7">
    <source>
        <dbReference type="Proteomes" id="UP000433101"/>
    </source>
</evidence>
<dbReference type="PANTHER" id="PTHR33337:SF40">
    <property type="entry name" value="CENP-V_GFA DOMAIN-CONTAINING PROTEIN-RELATED"/>
    <property type="match status" value="1"/>
</dbReference>
<keyword evidence="7" id="KW-1185">Reference proteome</keyword>
<dbReference type="InterPro" id="IPR006913">
    <property type="entry name" value="CENP-V/GFA"/>
</dbReference>
<feature type="domain" description="CENP-V/GFA" evidence="5">
    <location>
        <begin position="12"/>
        <end position="119"/>
    </location>
</feature>
<dbReference type="PROSITE" id="PS51891">
    <property type="entry name" value="CENP_V_GFA"/>
    <property type="match status" value="1"/>
</dbReference>
<dbReference type="Pfam" id="PF04828">
    <property type="entry name" value="GFA"/>
    <property type="match status" value="1"/>
</dbReference>
<dbReference type="GO" id="GO:0046872">
    <property type="term" value="F:metal ion binding"/>
    <property type="evidence" value="ECO:0007669"/>
    <property type="project" value="UniProtKB-KW"/>
</dbReference>
<dbReference type="RefSeq" id="WP_160775374.1">
    <property type="nucleotide sequence ID" value="NZ_WUMV01000003.1"/>
</dbReference>
<sequence>MTDPANESATEITGRCYCGATQIRATQKPTAIAYCHCTDCRRATGAPVAAFAAFDETAVTFIPNEGRSVSANPGVTRTFCETCGSPLAGRYEYLPGQVYVALGVLDQADDLPPQLHAHEAHRLKWLHINDGLERIATSSRSQLLNSVD</sequence>
<evidence type="ECO:0000259" key="5">
    <source>
        <dbReference type="PROSITE" id="PS51891"/>
    </source>
</evidence>
<evidence type="ECO:0000313" key="6">
    <source>
        <dbReference type="EMBL" id="MXN65160.1"/>
    </source>
</evidence>
<comment type="similarity">
    <text evidence="1">Belongs to the Gfa family.</text>
</comment>
<name>A0A7X3S7W8_9HYPH</name>
<comment type="caution">
    <text evidence="6">The sequence shown here is derived from an EMBL/GenBank/DDBJ whole genome shotgun (WGS) entry which is preliminary data.</text>
</comment>